<dbReference type="EMBL" id="MCFF01000010">
    <property type="protein sequence ID" value="ORZ22741.1"/>
    <property type="molecule type" value="Genomic_DNA"/>
</dbReference>
<feature type="region of interest" description="Disordered" evidence="1">
    <location>
        <begin position="205"/>
        <end position="225"/>
    </location>
</feature>
<keyword evidence="3" id="KW-1185">Reference proteome</keyword>
<protein>
    <submittedName>
        <fullName evidence="2">Uncharacterized protein</fullName>
    </submittedName>
</protein>
<comment type="caution">
    <text evidence="2">The sequence shown here is derived from an EMBL/GenBank/DDBJ whole genome shotgun (WGS) entry which is preliminary data.</text>
</comment>
<evidence type="ECO:0000313" key="3">
    <source>
        <dbReference type="Proteomes" id="UP000193648"/>
    </source>
</evidence>
<feature type="compositionally biased region" description="Basic and acidic residues" evidence="1">
    <location>
        <begin position="94"/>
        <end position="107"/>
    </location>
</feature>
<reference evidence="2 3" key="1">
    <citation type="submission" date="2016-07" db="EMBL/GenBank/DDBJ databases">
        <title>Pervasive Adenine N6-methylation of Active Genes in Fungi.</title>
        <authorList>
            <consortium name="DOE Joint Genome Institute"/>
            <person name="Mondo S.J."/>
            <person name="Dannebaum R.O."/>
            <person name="Kuo R.C."/>
            <person name="Labutti K."/>
            <person name="Haridas S."/>
            <person name="Kuo A."/>
            <person name="Salamov A."/>
            <person name="Ahrendt S.R."/>
            <person name="Lipzen A."/>
            <person name="Sullivan W."/>
            <person name="Andreopoulos W.B."/>
            <person name="Clum A."/>
            <person name="Lindquist E."/>
            <person name="Daum C."/>
            <person name="Ramamoorthy G.K."/>
            <person name="Gryganskyi A."/>
            <person name="Culley D."/>
            <person name="Magnuson J.K."/>
            <person name="James T.Y."/>
            <person name="O'Malley M.A."/>
            <person name="Stajich J.E."/>
            <person name="Spatafora J.W."/>
            <person name="Visel A."/>
            <person name="Grigoriev I.V."/>
        </authorList>
    </citation>
    <scope>NUCLEOTIDE SEQUENCE [LARGE SCALE GENOMIC DNA]</scope>
    <source>
        <strain evidence="2 3">NRRL 3116</strain>
    </source>
</reference>
<feature type="compositionally biased region" description="Low complexity" evidence="1">
    <location>
        <begin position="61"/>
        <end position="91"/>
    </location>
</feature>
<feature type="compositionally biased region" description="Low complexity" evidence="1">
    <location>
        <begin position="360"/>
        <end position="374"/>
    </location>
</feature>
<feature type="region of interest" description="Disordered" evidence="1">
    <location>
        <begin position="822"/>
        <end position="857"/>
    </location>
</feature>
<organism evidence="2 3">
    <name type="scientific">Lobosporangium transversale</name>
    <dbReference type="NCBI Taxonomy" id="64571"/>
    <lineage>
        <taxon>Eukaryota</taxon>
        <taxon>Fungi</taxon>
        <taxon>Fungi incertae sedis</taxon>
        <taxon>Mucoromycota</taxon>
        <taxon>Mortierellomycotina</taxon>
        <taxon>Mortierellomycetes</taxon>
        <taxon>Mortierellales</taxon>
        <taxon>Mortierellaceae</taxon>
        <taxon>Lobosporangium</taxon>
    </lineage>
</organism>
<evidence type="ECO:0000256" key="1">
    <source>
        <dbReference type="SAM" id="MobiDB-lite"/>
    </source>
</evidence>
<dbReference type="GeneID" id="33561378"/>
<dbReference type="InParanoid" id="A0A1Y2GTC1"/>
<dbReference type="OrthoDB" id="2423185at2759"/>
<feature type="region of interest" description="Disordered" evidence="1">
    <location>
        <begin position="275"/>
        <end position="308"/>
    </location>
</feature>
<dbReference type="RefSeq" id="XP_021883295.1">
    <property type="nucleotide sequence ID" value="XM_022019533.1"/>
</dbReference>
<feature type="region of interest" description="Disordered" evidence="1">
    <location>
        <begin position="767"/>
        <end position="797"/>
    </location>
</feature>
<name>A0A1Y2GTC1_9FUNG</name>
<feature type="compositionally biased region" description="Low complexity" evidence="1">
    <location>
        <begin position="278"/>
        <end position="308"/>
    </location>
</feature>
<feature type="compositionally biased region" description="Polar residues" evidence="1">
    <location>
        <begin position="400"/>
        <end position="414"/>
    </location>
</feature>
<proteinExistence type="predicted"/>
<feature type="region of interest" description="Disordered" evidence="1">
    <location>
        <begin position="42"/>
        <end position="113"/>
    </location>
</feature>
<sequence length="880" mass="93779">MPSRISVELSPPSATNSLAILANPGSTITNGDNVYPLQKPISLVPISTSPPGVSGMDNATLSHPTASPCSSSPSVSSSPSSSTLSLPVSALADSNKDKGKGKAKANDDNEVDNNSLSTIDVIDRDRALFCTGSQANQNHVYACATQSSDVFLPMNNNTSNEVYQQQQNGVHLNSQEPHSPHSALLFSSSIHQEQQDKHDAQQIDTVGADKGNGKGKGKGKAPMDVFDDKSKSIALNNGNSNTDIYCDQDLVQPSTNSFTGQHPAHIGAIASAHVRPNAATESTAASSPTRSNLYAHSTTRSSNSSSLTSLSSVEEGVEYFKIKAGSAAEQHSSSSASKAITDLPSTEAFQKRKSFRSASISMAGSGSGSGPSSSHPRIFSTSAQCSYPNGASSSSSGSSNHAVINSGSGSSSKPILNRALTGPATFQHSFAISGTSSSVAPPMPSPSIPGYDEVSEVQDFSHLGYDALPADFDFGDLPFYDTDPRTGTIYGDPYGITRPYLNPAVHFDLYQLIHDKSDPRKTNIFNKYGALLYCHPGRHIGQEQDSLRSLINNQPIWTMAGRTSTWGTLTATEMATKRQIKLVMESNKKKAGGESNEPLARFVFRWKEDDFVVEYRKQKDQYRITCSQMCGGESKWKPPQPKHTQTMFHGMGMESAGIPHIASTIGTPSPFDPTRYLQLVSEYRLNSGPVQKRGDFELYNPDTFPAEFRTFLMLVSIVVLDIMRPVDDKAFYKEFPEAMHLKSKVKNPGGIRSAIGGGGVGGGIPITNAHPSESSAGAKVEGGSHSKLSSTSSLDVNHNKNSNITSSAGLKSAVGAVVDVGPPTPPTMTRSTTLKPSDTSAFPTVTNSNTPPPPTTLIRAKTEMPLAPVKKSRWGSFFKK</sequence>
<feature type="compositionally biased region" description="Polar residues" evidence="1">
    <location>
        <begin position="379"/>
        <end position="391"/>
    </location>
</feature>
<feature type="region of interest" description="Disordered" evidence="1">
    <location>
        <begin position="360"/>
        <end position="416"/>
    </location>
</feature>
<dbReference type="AlphaFoldDB" id="A0A1Y2GTC1"/>
<dbReference type="Proteomes" id="UP000193648">
    <property type="component" value="Unassembled WGS sequence"/>
</dbReference>
<accession>A0A1Y2GTC1</accession>
<evidence type="ECO:0000313" key="2">
    <source>
        <dbReference type="EMBL" id="ORZ22741.1"/>
    </source>
</evidence>
<gene>
    <name evidence="2" type="ORF">BCR41DRAFT_14043</name>
</gene>